<evidence type="ECO:0000313" key="2">
    <source>
        <dbReference type="Proteomes" id="UP000016936"/>
    </source>
</evidence>
<organism evidence="1 2">
    <name type="scientific">Cochliobolus heterostrophus (strain C5 / ATCC 48332 / race O)</name>
    <name type="common">Southern corn leaf blight fungus</name>
    <name type="synonym">Bipolaris maydis</name>
    <dbReference type="NCBI Taxonomy" id="701091"/>
    <lineage>
        <taxon>Eukaryota</taxon>
        <taxon>Fungi</taxon>
        <taxon>Dikarya</taxon>
        <taxon>Ascomycota</taxon>
        <taxon>Pezizomycotina</taxon>
        <taxon>Dothideomycetes</taxon>
        <taxon>Pleosporomycetidae</taxon>
        <taxon>Pleosporales</taxon>
        <taxon>Pleosporineae</taxon>
        <taxon>Pleosporaceae</taxon>
        <taxon>Bipolaris</taxon>
    </lineage>
</organism>
<proteinExistence type="predicted"/>
<keyword evidence="2" id="KW-1185">Reference proteome</keyword>
<dbReference type="HOGENOM" id="CLU_1175307_0_0_1"/>
<reference evidence="1 2" key="1">
    <citation type="journal article" date="2012" name="PLoS Pathog.">
        <title>Diverse lifestyles and strategies of plant pathogenesis encoded in the genomes of eighteen Dothideomycetes fungi.</title>
        <authorList>
            <person name="Ohm R.A."/>
            <person name="Feau N."/>
            <person name="Henrissat B."/>
            <person name="Schoch C.L."/>
            <person name="Horwitz B.A."/>
            <person name="Barry K.W."/>
            <person name="Condon B.J."/>
            <person name="Copeland A.C."/>
            <person name="Dhillon B."/>
            <person name="Glaser F."/>
            <person name="Hesse C.N."/>
            <person name="Kosti I."/>
            <person name="LaButti K."/>
            <person name="Lindquist E.A."/>
            <person name="Lucas S."/>
            <person name="Salamov A.A."/>
            <person name="Bradshaw R.E."/>
            <person name="Ciuffetti L."/>
            <person name="Hamelin R.C."/>
            <person name="Kema G.H.J."/>
            <person name="Lawrence C."/>
            <person name="Scott J.A."/>
            <person name="Spatafora J.W."/>
            <person name="Turgeon B.G."/>
            <person name="de Wit P.J.G.M."/>
            <person name="Zhong S."/>
            <person name="Goodwin S.B."/>
            <person name="Grigoriev I.V."/>
        </authorList>
    </citation>
    <scope>NUCLEOTIDE SEQUENCE [LARGE SCALE GENOMIC DNA]</scope>
    <source>
        <strain evidence="2">C5 / ATCC 48332 / race O</strain>
    </source>
</reference>
<evidence type="ECO:0000313" key="1">
    <source>
        <dbReference type="EMBL" id="EMD86597.1"/>
    </source>
</evidence>
<accession>M2UFA8</accession>
<reference evidence="2" key="2">
    <citation type="journal article" date="2013" name="PLoS Genet.">
        <title>Comparative genome structure, secondary metabolite, and effector coding capacity across Cochliobolus pathogens.</title>
        <authorList>
            <person name="Condon B.J."/>
            <person name="Leng Y."/>
            <person name="Wu D."/>
            <person name="Bushley K.E."/>
            <person name="Ohm R.A."/>
            <person name="Otillar R."/>
            <person name="Martin J."/>
            <person name="Schackwitz W."/>
            <person name="Grimwood J."/>
            <person name="MohdZainudin N."/>
            <person name="Xue C."/>
            <person name="Wang R."/>
            <person name="Manning V.A."/>
            <person name="Dhillon B."/>
            <person name="Tu Z.J."/>
            <person name="Steffenson B.J."/>
            <person name="Salamov A."/>
            <person name="Sun H."/>
            <person name="Lowry S."/>
            <person name="LaButti K."/>
            <person name="Han J."/>
            <person name="Copeland A."/>
            <person name="Lindquist E."/>
            <person name="Barry K."/>
            <person name="Schmutz J."/>
            <person name="Baker S.E."/>
            <person name="Ciuffetti L.M."/>
            <person name="Grigoriev I.V."/>
            <person name="Zhong S."/>
            <person name="Turgeon B.G."/>
        </authorList>
    </citation>
    <scope>NUCLEOTIDE SEQUENCE [LARGE SCALE GENOMIC DNA]</scope>
    <source>
        <strain evidence="2">C5 / ATCC 48332 / race O</strain>
    </source>
</reference>
<sequence>MPALTLHSLCKDEQETLVSRCVTAEDLPPVPPITFCYSVDELPEEPLQLSAWRGPQIEYRYRLQRARTHRIGNALRIQQDDFRNYVIPVGIIYFNQATRPPFHMTDSELLAVRPFCHCGITQNGPALVARNRDNQSIEIPQLVLARFSPRACGRYPITYNGDALIQLFTVTANASGVMLSSRGYSVDGEWFQAIHILAWNIVHFFDEFRNTRGVEGIAGVYRRIYAELRRGEIMGL</sequence>
<dbReference type="AlphaFoldDB" id="M2UFA8"/>
<dbReference type="EMBL" id="KB445584">
    <property type="protein sequence ID" value="EMD86597.1"/>
    <property type="molecule type" value="Genomic_DNA"/>
</dbReference>
<name>M2UFA8_COCH5</name>
<dbReference type="Proteomes" id="UP000016936">
    <property type="component" value="Unassembled WGS sequence"/>
</dbReference>
<gene>
    <name evidence="1" type="ORF">COCHEDRAFT_1034397</name>
</gene>
<protein>
    <submittedName>
        <fullName evidence="1">Uncharacterized protein</fullName>
    </submittedName>
</protein>